<accession>A0A0V1GUQ4</accession>
<sequence>MGVTEAMISTGNTTRQEIQEQVKEMMKYKLEMRNRKVSLKHREALRQLLMEHHQAITLSANDLGQTRVMRHFINTGSLKPVKLPPRRLTQHQREEERCLLEDMLHRTVVELSSSAWGAPIALVRKKDDSTRFYVEFHQINDVTTKDAQPLPRIDDTLGDLSGAKWFSTLDFASETGSRNSTD</sequence>
<dbReference type="PANTHER" id="PTHR24559">
    <property type="entry name" value="TRANSPOSON TY3-I GAG-POL POLYPROTEIN"/>
    <property type="match status" value="1"/>
</dbReference>
<dbReference type="Gene3D" id="3.10.10.10">
    <property type="entry name" value="HIV Type 1 Reverse Transcriptase, subunit A, domain 1"/>
    <property type="match status" value="1"/>
</dbReference>
<proteinExistence type="predicted"/>
<keyword evidence="2" id="KW-1185">Reference proteome</keyword>
<dbReference type="SUPFAM" id="SSF56672">
    <property type="entry name" value="DNA/RNA polymerases"/>
    <property type="match status" value="1"/>
</dbReference>
<gene>
    <name evidence="1" type="primary">pol</name>
    <name evidence="1" type="ORF">T11_8740</name>
</gene>
<comment type="caution">
    <text evidence="1">The sequence shown here is derived from an EMBL/GenBank/DDBJ whole genome shotgun (WGS) entry which is preliminary data.</text>
</comment>
<dbReference type="InterPro" id="IPR043128">
    <property type="entry name" value="Rev_trsase/Diguanyl_cyclase"/>
</dbReference>
<dbReference type="PANTHER" id="PTHR24559:SF444">
    <property type="entry name" value="REVERSE TRANSCRIPTASE DOMAIN-CONTAINING PROTEIN"/>
    <property type="match status" value="1"/>
</dbReference>
<name>A0A0V1GUQ4_9BILA</name>
<dbReference type="AlphaFoldDB" id="A0A0V1GUQ4"/>
<dbReference type="InterPro" id="IPR043502">
    <property type="entry name" value="DNA/RNA_pol_sf"/>
</dbReference>
<dbReference type="Proteomes" id="UP000055024">
    <property type="component" value="Unassembled WGS sequence"/>
</dbReference>
<dbReference type="Gene3D" id="3.30.70.270">
    <property type="match status" value="1"/>
</dbReference>
<dbReference type="STRING" id="268475.A0A0V1GUQ4"/>
<dbReference type="EMBL" id="JYDP01000248">
    <property type="protein sequence ID" value="KRZ01996.1"/>
    <property type="molecule type" value="Genomic_DNA"/>
</dbReference>
<evidence type="ECO:0000313" key="2">
    <source>
        <dbReference type="Proteomes" id="UP000055024"/>
    </source>
</evidence>
<dbReference type="InterPro" id="IPR053134">
    <property type="entry name" value="RNA-dir_DNA_polymerase"/>
</dbReference>
<evidence type="ECO:0000313" key="1">
    <source>
        <dbReference type="EMBL" id="KRZ01996.1"/>
    </source>
</evidence>
<reference evidence="1 2" key="1">
    <citation type="submission" date="2015-01" db="EMBL/GenBank/DDBJ databases">
        <title>Evolution of Trichinella species and genotypes.</title>
        <authorList>
            <person name="Korhonen P.K."/>
            <person name="Edoardo P."/>
            <person name="Giuseppe L.R."/>
            <person name="Gasser R.B."/>
        </authorList>
    </citation>
    <scope>NUCLEOTIDE SEQUENCE [LARGE SCALE GENOMIC DNA]</scope>
    <source>
        <strain evidence="1">ISS1029</strain>
    </source>
</reference>
<organism evidence="1 2">
    <name type="scientific">Trichinella zimbabwensis</name>
    <dbReference type="NCBI Taxonomy" id="268475"/>
    <lineage>
        <taxon>Eukaryota</taxon>
        <taxon>Metazoa</taxon>
        <taxon>Ecdysozoa</taxon>
        <taxon>Nematoda</taxon>
        <taxon>Enoplea</taxon>
        <taxon>Dorylaimia</taxon>
        <taxon>Trichinellida</taxon>
        <taxon>Trichinellidae</taxon>
        <taxon>Trichinella</taxon>
    </lineage>
</organism>
<protein>
    <submittedName>
        <fullName evidence="1">Retrovirus-related Pol polyprotein from transposon 17.6</fullName>
    </submittedName>
</protein>
<dbReference type="OrthoDB" id="5874853at2759"/>